<accession>A0A1L9S6J1</accession>
<dbReference type="Gene3D" id="3.40.50.300">
    <property type="entry name" value="P-loop containing nucleotide triphosphate hydrolases"/>
    <property type="match status" value="2"/>
</dbReference>
<evidence type="ECO:0000256" key="3">
    <source>
        <dbReference type="ARBA" id="ARBA00022448"/>
    </source>
</evidence>
<dbReference type="CDD" id="cd18596">
    <property type="entry name" value="ABC_6TM_VMR1_D1_like"/>
    <property type="match status" value="1"/>
</dbReference>
<dbReference type="GO" id="GO:0016887">
    <property type="term" value="F:ATP hydrolysis activity"/>
    <property type="evidence" value="ECO:0007669"/>
    <property type="project" value="InterPro"/>
</dbReference>
<dbReference type="GeneID" id="34612628"/>
<evidence type="ECO:0008006" key="16">
    <source>
        <dbReference type="Google" id="ProtNLM"/>
    </source>
</evidence>
<evidence type="ECO:0000259" key="12">
    <source>
        <dbReference type="PROSITE" id="PS50893"/>
    </source>
</evidence>
<comment type="subcellular location">
    <subcellularLocation>
        <location evidence="1">Membrane</location>
        <topology evidence="1">Multi-pass membrane protein</topology>
    </subcellularLocation>
</comment>
<feature type="region of interest" description="Disordered" evidence="10">
    <location>
        <begin position="249"/>
        <end position="272"/>
    </location>
</feature>
<name>A0A1L9S6J1_9EURO</name>
<feature type="transmembrane region" description="Helical" evidence="11">
    <location>
        <begin position="811"/>
        <end position="835"/>
    </location>
</feature>
<feature type="transmembrane region" description="Helical" evidence="11">
    <location>
        <begin position="915"/>
        <end position="933"/>
    </location>
</feature>
<feature type="compositionally biased region" description="Basic and acidic residues" evidence="10">
    <location>
        <begin position="719"/>
        <end position="731"/>
    </location>
</feature>
<feature type="domain" description="ABC transmembrane type-1" evidence="13">
    <location>
        <begin position="791"/>
        <end position="1054"/>
    </location>
</feature>
<evidence type="ECO:0000256" key="9">
    <source>
        <dbReference type="ARBA" id="ARBA00023136"/>
    </source>
</evidence>
<evidence type="ECO:0000313" key="14">
    <source>
        <dbReference type="EMBL" id="OJJ42786.1"/>
    </source>
</evidence>
<dbReference type="GO" id="GO:0016020">
    <property type="term" value="C:membrane"/>
    <property type="evidence" value="ECO:0007669"/>
    <property type="project" value="UniProtKB-SubCell"/>
</dbReference>
<feature type="domain" description="ABC transporter" evidence="12">
    <location>
        <begin position="487"/>
        <end position="730"/>
    </location>
</feature>
<keyword evidence="6" id="KW-0547">Nucleotide-binding</keyword>
<keyword evidence="7" id="KW-0067">ATP-binding</keyword>
<keyword evidence="4 11" id="KW-0812">Transmembrane</keyword>
<dbReference type="InterPro" id="IPR050173">
    <property type="entry name" value="ABC_transporter_C-like"/>
</dbReference>
<evidence type="ECO:0000256" key="11">
    <source>
        <dbReference type="SAM" id="Phobius"/>
    </source>
</evidence>
<reference evidence="15" key="1">
    <citation type="journal article" date="2017" name="Genome Biol.">
        <title>Comparative genomics reveals high biological diversity and specific adaptations in the industrially and medically important fungal genus Aspergillus.</title>
        <authorList>
            <person name="de Vries R.P."/>
            <person name="Riley R."/>
            <person name="Wiebenga A."/>
            <person name="Aguilar-Osorio G."/>
            <person name="Amillis S."/>
            <person name="Uchima C.A."/>
            <person name="Anderluh G."/>
            <person name="Asadollahi M."/>
            <person name="Askin M."/>
            <person name="Barry K."/>
            <person name="Battaglia E."/>
            <person name="Bayram O."/>
            <person name="Benocci T."/>
            <person name="Braus-Stromeyer S.A."/>
            <person name="Caldana C."/>
            <person name="Canovas D."/>
            <person name="Cerqueira G.C."/>
            <person name="Chen F."/>
            <person name="Chen W."/>
            <person name="Choi C."/>
            <person name="Clum A."/>
            <person name="Dos Santos R.A."/>
            <person name="Damasio A.R."/>
            <person name="Diallinas G."/>
            <person name="Emri T."/>
            <person name="Fekete E."/>
            <person name="Flipphi M."/>
            <person name="Freyberg S."/>
            <person name="Gallo A."/>
            <person name="Gournas C."/>
            <person name="Habgood R."/>
            <person name="Hainaut M."/>
            <person name="Harispe M.L."/>
            <person name="Henrissat B."/>
            <person name="Hilden K.S."/>
            <person name="Hope R."/>
            <person name="Hossain A."/>
            <person name="Karabika E."/>
            <person name="Karaffa L."/>
            <person name="Karanyi Z."/>
            <person name="Krasevec N."/>
            <person name="Kuo A."/>
            <person name="Kusch H."/>
            <person name="LaButti K."/>
            <person name="Lagendijk E.L."/>
            <person name="Lapidus A."/>
            <person name="Levasseur A."/>
            <person name="Lindquist E."/>
            <person name="Lipzen A."/>
            <person name="Logrieco A.F."/>
            <person name="MacCabe A."/>
            <person name="Maekelae M.R."/>
            <person name="Malavazi I."/>
            <person name="Melin P."/>
            <person name="Meyer V."/>
            <person name="Mielnichuk N."/>
            <person name="Miskei M."/>
            <person name="Molnar A.P."/>
            <person name="Mule G."/>
            <person name="Ngan C.Y."/>
            <person name="Orejas M."/>
            <person name="Orosz E."/>
            <person name="Ouedraogo J.P."/>
            <person name="Overkamp K.M."/>
            <person name="Park H.-S."/>
            <person name="Perrone G."/>
            <person name="Piumi F."/>
            <person name="Punt P.J."/>
            <person name="Ram A.F."/>
            <person name="Ramon A."/>
            <person name="Rauscher S."/>
            <person name="Record E."/>
            <person name="Riano-Pachon D.M."/>
            <person name="Robert V."/>
            <person name="Roehrig J."/>
            <person name="Ruller R."/>
            <person name="Salamov A."/>
            <person name="Salih N.S."/>
            <person name="Samson R.A."/>
            <person name="Sandor E."/>
            <person name="Sanguinetti M."/>
            <person name="Schuetze T."/>
            <person name="Sepcic K."/>
            <person name="Shelest E."/>
            <person name="Sherlock G."/>
            <person name="Sophianopoulou V."/>
            <person name="Squina F.M."/>
            <person name="Sun H."/>
            <person name="Susca A."/>
            <person name="Todd R.B."/>
            <person name="Tsang A."/>
            <person name="Unkles S.E."/>
            <person name="van de Wiele N."/>
            <person name="van Rossen-Uffink D."/>
            <person name="Oliveira J.V."/>
            <person name="Vesth T.C."/>
            <person name="Visser J."/>
            <person name="Yu J.-H."/>
            <person name="Zhou M."/>
            <person name="Andersen M.R."/>
            <person name="Archer D.B."/>
            <person name="Baker S.E."/>
            <person name="Benoit I."/>
            <person name="Brakhage A.A."/>
            <person name="Braus G.H."/>
            <person name="Fischer R."/>
            <person name="Frisvad J.C."/>
            <person name="Goldman G.H."/>
            <person name="Houbraken J."/>
            <person name="Oakley B."/>
            <person name="Pocsi I."/>
            <person name="Scazzocchio C."/>
            <person name="Seiboth B."/>
            <person name="vanKuyk P.A."/>
            <person name="Wortman J."/>
            <person name="Dyer P.S."/>
            <person name="Grigoriev I.V."/>
        </authorList>
    </citation>
    <scope>NUCLEOTIDE SEQUENCE [LARGE SCALE GENOMIC DNA]</scope>
    <source>
        <strain evidence="15">CBS 506.65</strain>
    </source>
</reference>
<dbReference type="OrthoDB" id="6500128at2759"/>
<dbReference type="EMBL" id="KV878356">
    <property type="protein sequence ID" value="OJJ42786.1"/>
    <property type="molecule type" value="Genomic_DNA"/>
</dbReference>
<feature type="domain" description="ABC transporter" evidence="12">
    <location>
        <begin position="1088"/>
        <end position="1324"/>
    </location>
</feature>
<dbReference type="PROSITE" id="PS00211">
    <property type="entry name" value="ABC_TRANSPORTER_1"/>
    <property type="match status" value="1"/>
</dbReference>
<dbReference type="Gene3D" id="1.20.1560.10">
    <property type="entry name" value="ABC transporter type 1, transmembrane domain"/>
    <property type="match status" value="2"/>
</dbReference>
<feature type="region of interest" description="Disordered" evidence="10">
    <location>
        <begin position="704"/>
        <end position="731"/>
    </location>
</feature>
<keyword evidence="15" id="KW-1185">Reference proteome</keyword>
<dbReference type="InterPro" id="IPR003593">
    <property type="entry name" value="AAA+_ATPase"/>
</dbReference>
<dbReference type="InterPro" id="IPR036640">
    <property type="entry name" value="ABC1_TM_sf"/>
</dbReference>
<protein>
    <recommendedName>
        <fullName evidence="16">ABC transporter domain-containing protein</fullName>
    </recommendedName>
</protein>
<dbReference type="PROSITE" id="PS50929">
    <property type="entry name" value="ABC_TM1F"/>
    <property type="match status" value="2"/>
</dbReference>
<keyword evidence="8 11" id="KW-1133">Transmembrane helix</keyword>
<dbReference type="RefSeq" id="XP_022577296.1">
    <property type="nucleotide sequence ID" value="XM_022726164.1"/>
</dbReference>
<evidence type="ECO:0000256" key="4">
    <source>
        <dbReference type="ARBA" id="ARBA00022692"/>
    </source>
</evidence>
<dbReference type="PANTHER" id="PTHR24223:SF456">
    <property type="entry name" value="MULTIDRUG RESISTANCE-ASSOCIATED PROTEIN LETHAL(2)03659"/>
    <property type="match status" value="1"/>
</dbReference>
<evidence type="ECO:0000256" key="2">
    <source>
        <dbReference type="ARBA" id="ARBA00009726"/>
    </source>
</evidence>
<evidence type="ECO:0000256" key="7">
    <source>
        <dbReference type="ARBA" id="ARBA00022840"/>
    </source>
</evidence>
<dbReference type="InterPro" id="IPR011527">
    <property type="entry name" value="ABC1_TM_dom"/>
</dbReference>
<dbReference type="SUPFAM" id="SSF52540">
    <property type="entry name" value="P-loop containing nucleoside triphosphate hydrolases"/>
    <property type="match status" value="2"/>
</dbReference>
<dbReference type="GO" id="GO:0005737">
    <property type="term" value="C:cytoplasm"/>
    <property type="evidence" value="ECO:0007669"/>
    <property type="project" value="UniProtKB-ARBA"/>
</dbReference>
<keyword evidence="9 11" id="KW-0472">Membrane</keyword>
<dbReference type="Pfam" id="PF00005">
    <property type="entry name" value="ABC_tran"/>
    <property type="match status" value="2"/>
</dbReference>
<evidence type="ECO:0000313" key="15">
    <source>
        <dbReference type="Proteomes" id="UP000184188"/>
    </source>
</evidence>
<dbReference type="CDD" id="cd03244">
    <property type="entry name" value="ABCC_MRP_domain2"/>
    <property type="match status" value="1"/>
</dbReference>
<keyword evidence="5" id="KW-0677">Repeat</keyword>
<proteinExistence type="inferred from homology"/>
<gene>
    <name evidence="14" type="ORF">ASPZODRAFT_155051</name>
</gene>
<evidence type="ECO:0000256" key="10">
    <source>
        <dbReference type="SAM" id="MobiDB-lite"/>
    </source>
</evidence>
<dbReference type="InterPro" id="IPR027417">
    <property type="entry name" value="P-loop_NTPase"/>
</dbReference>
<dbReference type="GO" id="GO:0005524">
    <property type="term" value="F:ATP binding"/>
    <property type="evidence" value="ECO:0007669"/>
    <property type="project" value="UniProtKB-KW"/>
</dbReference>
<dbReference type="FunFam" id="3.40.50.300:FF:000610">
    <property type="entry name" value="Multidrug resistance-associated ABC transporter"/>
    <property type="match status" value="1"/>
</dbReference>
<dbReference type="STRING" id="1073090.A0A1L9S6J1"/>
<dbReference type="SUPFAM" id="SSF90123">
    <property type="entry name" value="ABC transporter transmembrane region"/>
    <property type="match status" value="2"/>
</dbReference>
<dbReference type="SMART" id="SM00382">
    <property type="entry name" value="AAA"/>
    <property type="match status" value="2"/>
</dbReference>
<evidence type="ECO:0000256" key="8">
    <source>
        <dbReference type="ARBA" id="ARBA00022989"/>
    </source>
</evidence>
<dbReference type="PROSITE" id="PS50893">
    <property type="entry name" value="ABC_TRANSPORTER_2"/>
    <property type="match status" value="2"/>
</dbReference>
<evidence type="ECO:0000259" key="13">
    <source>
        <dbReference type="PROSITE" id="PS50929"/>
    </source>
</evidence>
<feature type="transmembrane region" description="Helical" evidence="11">
    <location>
        <begin position="1026"/>
        <end position="1046"/>
    </location>
</feature>
<dbReference type="CDD" id="cd03250">
    <property type="entry name" value="ABCC_MRP_domain1"/>
    <property type="match status" value="1"/>
</dbReference>
<evidence type="ECO:0000256" key="5">
    <source>
        <dbReference type="ARBA" id="ARBA00022737"/>
    </source>
</evidence>
<dbReference type="PANTHER" id="PTHR24223">
    <property type="entry name" value="ATP-BINDING CASSETTE SUB-FAMILY C"/>
    <property type="match status" value="1"/>
</dbReference>
<comment type="similarity">
    <text evidence="2">Belongs to the ABC transporter superfamily. ABCC family. Conjugate transporter (TC 3.A.1.208) subfamily.</text>
</comment>
<evidence type="ECO:0000256" key="6">
    <source>
        <dbReference type="ARBA" id="ARBA00022741"/>
    </source>
</evidence>
<dbReference type="InterPro" id="IPR017871">
    <property type="entry name" value="ABC_transporter-like_CS"/>
</dbReference>
<dbReference type="GO" id="GO:0140359">
    <property type="term" value="F:ABC-type transporter activity"/>
    <property type="evidence" value="ECO:0007669"/>
    <property type="project" value="InterPro"/>
</dbReference>
<dbReference type="Pfam" id="PF00664">
    <property type="entry name" value="ABC_membrane"/>
    <property type="match status" value="2"/>
</dbReference>
<evidence type="ECO:0000256" key="1">
    <source>
        <dbReference type="ARBA" id="ARBA00004141"/>
    </source>
</evidence>
<dbReference type="FunFam" id="1.20.1560.10:FF:000013">
    <property type="entry name" value="ABC transporter C family member 2"/>
    <property type="match status" value="1"/>
</dbReference>
<keyword evidence="3" id="KW-0813">Transport</keyword>
<feature type="transmembrane region" description="Helical" evidence="11">
    <location>
        <begin position="998"/>
        <end position="1020"/>
    </location>
</feature>
<dbReference type="VEuPathDB" id="FungiDB:ASPZODRAFT_155051"/>
<dbReference type="CDD" id="cd18604">
    <property type="entry name" value="ABC_6TM_VMR1_D2_like"/>
    <property type="match status" value="1"/>
</dbReference>
<dbReference type="Proteomes" id="UP000184188">
    <property type="component" value="Unassembled WGS sequence"/>
</dbReference>
<dbReference type="InterPro" id="IPR003439">
    <property type="entry name" value="ABC_transporter-like_ATP-bd"/>
</dbReference>
<feature type="transmembrane region" description="Helical" evidence="11">
    <location>
        <begin position="750"/>
        <end position="773"/>
    </location>
</feature>
<feature type="transmembrane region" description="Helical" evidence="11">
    <location>
        <begin position="309"/>
        <end position="333"/>
    </location>
</feature>
<feature type="transmembrane region" description="Helical" evidence="11">
    <location>
        <begin position="52"/>
        <end position="70"/>
    </location>
</feature>
<feature type="domain" description="ABC transmembrane type-1" evidence="13">
    <location>
        <begin position="230"/>
        <end position="460"/>
    </location>
</feature>
<sequence length="1325" mass="145110">MEAIAVVVVLGSIPSLRRLIASKRRRKQSLYDDADGVASDASLEAFSNRRSFTALFLFASLGLGLVLTVSRRPDVYRDGKVVDQEMTGSLFSRWSLNWVEAVRQAGDKETLETTDFPALPTEVCTQHGTEAFDDIILNDSLPLWMRLTWQFRKPLLVQWGSILITNFFDVAPSFAALQLLRHLEARGDNLDAPDPDAWKYVLAILAAELSSQLGDSRVNWWEIGTIVVPLRSTLAGVMYRKLLRRSLHTDDSHHHDDNHQDTDESEEKEEKNAEDVVNMFAVDCEQIAEFAAMTAQYVNTAGKFAVTSVFLFFLMGWESLCAGLLGIVLLFPINRALSSRYGKKQTELMKIRDHRTAVTTEALHGIRQIKFSASEDQWARRLGEIRDRELHVLWKTRLDSLYMTIASEFTPIALTALSLSTYAYIHGELGPAVAFTAISLVLQLEGVVSHVPYLLVMLMDAKVSCERIDRFLRAEEKPVSTHPGPSVAFHDATIAFPSSNKDRQFTLAGLNLTFPAGALSVISGPTGSGKSLLLAAILGEAKVLQGAIHVPSSATGLAFVSQSPWLENASVRDNILFGLPFDALRYSKAIAACALTADLSNLPDRDETLVGPQGVALSGGQKWRVTLARALYSRAGILVLDDVFSALDAHVGRHVLEQAIHGDLAQGRTRILATHHAAMVQAAYSVRLAGGVVEYAGDEVATVDSDGEQNPGEMETFQENEKAEGDVEGRETGRVSTEVYKGYLSASGGWSLWTMLVLCFALSEAFIVGRTYWVKIWSGQKEMTISSGPHLPDFIIQSAQSIQSASPNHSLWYYLGIYCLISSVSVIITLGRLLLVYTASIKASRNLFTSMLHTVLHTPLRWLDTIPPGRILNRFTADFRLLDSSLAEDFYQLAGIGWSLAGIMISAVFVSWIMAVVAAVLLLISALIARQYLTAARSIKRLEATSKSPVISHFSTSLRGLATIRAFDMGALFISRMDALIDTYAACTWYDGLLRGWLLLRVGITAMFLSVAVAICVVSMPGVDASLAGFALSFALNFSFSVAWMIRTATEVELDMNAAERIIEYRDLVTEPAGGDVVRASWPEHGRVEVSDLEVGYADGLPSILKGLSFTVEPNQRIGVVGRTGAGKSTLSLALFRFLEARQGRITIDGMDISRLRLDDLRTRLAIIPQDPVLFSGTIRSNLDPLERFSDEEVRDALERVHLPASSTAAGASLSLTSPIASGGNNLSQGQKQLLCLARAILTRPKILVLDEATSAVDSATDRLIQQSIRESFTETTLLVVAHRLSTVADFDRILVLQDGVAAEFGRPDELIAAGGVFASMWDKN</sequence>
<organism evidence="14 15">
    <name type="scientific">Penicilliopsis zonata CBS 506.65</name>
    <dbReference type="NCBI Taxonomy" id="1073090"/>
    <lineage>
        <taxon>Eukaryota</taxon>
        <taxon>Fungi</taxon>
        <taxon>Dikarya</taxon>
        <taxon>Ascomycota</taxon>
        <taxon>Pezizomycotina</taxon>
        <taxon>Eurotiomycetes</taxon>
        <taxon>Eurotiomycetidae</taxon>
        <taxon>Eurotiales</taxon>
        <taxon>Aspergillaceae</taxon>
        <taxon>Penicilliopsis</taxon>
    </lineage>
</organism>